<proteinExistence type="predicted"/>
<dbReference type="EMBL" id="JOJP01000001">
    <property type="protein sequence ID" value="KEI71350.1"/>
    <property type="molecule type" value="Genomic_DNA"/>
</dbReference>
<comment type="caution">
    <text evidence="1">The sequence shown here is derived from an EMBL/GenBank/DDBJ whole genome shotgun (WGS) entry which is preliminary data.</text>
</comment>
<sequence length="60" mass="6945">MVYSLAFVLFFKLKKSCKSRLVTVLFFYKASNQQMVGQKLALQVGQVFRKGVDRNTAPKW</sequence>
<name>A0A081KB24_9GAMM</name>
<evidence type="ECO:0000313" key="1">
    <source>
        <dbReference type="EMBL" id="KEI71350.1"/>
    </source>
</evidence>
<reference evidence="1 2" key="1">
    <citation type="submission" date="2014-06" db="EMBL/GenBank/DDBJ databases">
        <title>Whole Genome Sequences of Three Symbiotic Endozoicomonas Bacteria.</title>
        <authorList>
            <person name="Neave M.J."/>
            <person name="Apprill A."/>
            <person name="Voolstra C.R."/>
        </authorList>
    </citation>
    <scope>NUCLEOTIDE SEQUENCE [LARGE SCALE GENOMIC DNA]</scope>
    <source>
        <strain evidence="1 2">DSM 22380</strain>
    </source>
</reference>
<dbReference type="AlphaFoldDB" id="A0A081KB24"/>
<protein>
    <submittedName>
        <fullName evidence="1">Uncharacterized protein</fullName>
    </submittedName>
</protein>
<organism evidence="1 2">
    <name type="scientific">Endozoicomonas elysicola</name>
    <dbReference type="NCBI Taxonomy" id="305900"/>
    <lineage>
        <taxon>Bacteria</taxon>
        <taxon>Pseudomonadati</taxon>
        <taxon>Pseudomonadota</taxon>
        <taxon>Gammaproteobacteria</taxon>
        <taxon>Oceanospirillales</taxon>
        <taxon>Endozoicomonadaceae</taxon>
        <taxon>Endozoicomonas</taxon>
    </lineage>
</organism>
<accession>A0A081KB24</accession>
<keyword evidence="2" id="KW-1185">Reference proteome</keyword>
<evidence type="ECO:0000313" key="2">
    <source>
        <dbReference type="Proteomes" id="UP000027997"/>
    </source>
</evidence>
<dbReference type="Proteomes" id="UP000027997">
    <property type="component" value="Unassembled WGS sequence"/>
</dbReference>
<dbReference type="STRING" id="305900.GV64_11900"/>
<gene>
    <name evidence="1" type="ORF">GV64_11900</name>
</gene>